<name>A0A1Z5K0W7_FISSO</name>
<comment type="caution">
    <text evidence="5">The sequence shown here is derived from an EMBL/GenBank/DDBJ whole genome shotgun (WGS) entry which is preliminary data.</text>
</comment>
<organism evidence="5 6">
    <name type="scientific">Fistulifera solaris</name>
    <name type="common">Oleaginous diatom</name>
    <dbReference type="NCBI Taxonomy" id="1519565"/>
    <lineage>
        <taxon>Eukaryota</taxon>
        <taxon>Sar</taxon>
        <taxon>Stramenopiles</taxon>
        <taxon>Ochrophyta</taxon>
        <taxon>Bacillariophyta</taxon>
        <taxon>Bacillariophyceae</taxon>
        <taxon>Bacillariophycidae</taxon>
        <taxon>Naviculales</taxon>
        <taxon>Naviculaceae</taxon>
        <taxon>Fistulifera</taxon>
    </lineage>
</organism>
<dbReference type="EMBL" id="BDSP01000141">
    <property type="protein sequence ID" value="GAX19940.1"/>
    <property type="molecule type" value="Genomic_DNA"/>
</dbReference>
<accession>A0A1Z5K0W7</accession>
<feature type="coiled-coil region" evidence="3">
    <location>
        <begin position="132"/>
        <end position="159"/>
    </location>
</feature>
<keyword evidence="2" id="KW-0833">Ubl conjugation pathway</keyword>
<dbReference type="Pfam" id="PF12014">
    <property type="entry name" value="Cyclin_D1_bind"/>
    <property type="match status" value="1"/>
</dbReference>
<evidence type="ECO:0000256" key="1">
    <source>
        <dbReference type="ARBA" id="ARBA00004906"/>
    </source>
</evidence>
<evidence type="ECO:0000256" key="3">
    <source>
        <dbReference type="SAM" id="Coils"/>
    </source>
</evidence>
<keyword evidence="3" id="KW-0175">Coiled coil</keyword>
<keyword evidence="6" id="KW-1185">Reference proteome</keyword>
<proteinExistence type="predicted"/>
<dbReference type="InterPro" id="IPR045048">
    <property type="entry name" value="FBXO31/39"/>
</dbReference>
<protein>
    <submittedName>
        <fullName evidence="5">Uncharacterized protein</fullName>
    </submittedName>
</protein>
<gene>
    <name evidence="5" type="ORF">FisN_1Lh589</name>
</gene>
<sequence length="357" mass="40832">MRTATVFVCITAIVHEAAAFTHPSLVRHSFLHKAASFNAHSEESSDQSAFHGISSHELRHMKDAKVRKSEPLQSSKSFVSGDDLQSLRREVLSLNKERQKLLTANSDPHRVAELEQAIWQAQQVDAEYVYYISQLRAEKAEEEGDLKRAQQHRKQAKRARSELPQFNLDGLWVGRYGNHGFEMINVTYAGDTMIAYKVTDNDNVPSGEVSFTVDLSPNPKTIRGETPLLEPIELNHDAAEQWGLKYLPRFTGRGQVARKGFRHAQWVEGQLILVKKYFSFAWLPIGHQVFFGRPSAELTLKMLRESRSKRFADESSRAFLARCWEETAYIEDDMDVTDGIFKSHDQSFYYDQVGCFE</sequence>
<dbReference type="PANTHER" id="PTHR10706:SF130">
    <property type="entry name" value="F-BOX ONLY PROTEIN 31"/>
    <property type="match status" value="1"/>
</dbReference>
<dbReference type="GO" id="GO:0016567">
    <property type="term" value="P:protein ubiquitination"/>
    <property type="evidence" value="ECO:0007669"/>
    <property type="project" value="UniProtKB-UniPathway"/>
</dbReference>
<reference evidence="5 6" key="1">
    <citation type="journal article" date="2015" name="Plant Cell">
        <title>Oil accumulation by the oleaginous diatom Fistulifera solaris as revealed by the genome and transcriptome.</title>
        <authorList>
            <person name="Tanaka T."/>
            <person name="Maeda Y."/>
            <person name="Veluchamy A."/>
            <person name="Tanaka M."/>
            <person name="Abida H."/>
            <person name="Marechal E."/>
            <person name="Bowler C."/>
            <person name="Muto M."/>
            <person name="Sunaga Y."/>
            <person name="Tanaka M."/>
            <person name="Yoshino T."/>
            <person name="Taniguchi T."/>
            <person name="Fukuda Y."/>
            <person name="Nemoto M."/>
            <person name="Matsumoto M."/>
            <person name="Wong P.S."/>
            <person name="Aburatani S."/>
            <person name="Fujibuchi W."/>
        </authorList>
    </citation>
    <scope>NUCLEOTIDE SEQUENCE [LARGE SCALE GENOMIC DNA]</scope>
    <source>
        <strain evidence="5 6">JPCC DA0580</strain>
    </source>
</reference>
<keyword evidence="4" id="KW-0732">Signal</keyword>
<evidence type="ECO:0000256" key="2">
    <source>
        <dbReference type="ARBA" id="ARBA00022786"/>
    </source>
</evidence>
<dbReference type="InParanoid" id="A0A1Z5K0W7"/>
<dbReference type="OrthoDB" id="722566at2759"/>
<feature type="signal peptide" evidence="4">
    <location>
        <begin position="1"/>
        <end position="19"/>
    </location>
</feature>
<evidence type="ECO:0000313" key="5">
    <source>
        <dbReference type="EMBL" id="GAX19940.1"/>
    </source>
</evidence>
<dbReference type="AlphaFoldDB" id="A0A1Z5K0W7"/>
<evidence type="ECO:0000313" key="6">
    <source>
        <dbReference type="Proteomes" id="UP000198406"/>
    </source>
</evidence>
<comment type="pathway">
    <text evidence="1">Protein modification; protein ubiquitination.</text>
</comment>
<dbReference type="PANTHER" id="PTHR10706">
    <property type="entry name" value="F-BOX FAMILY PROTEIN"/>
    <property type="match status" value="1"/>
</dbReference>
<dbReference type="UniPathway" id="UPA00143"/>
<dbReference type="Proteomes" id="UP000198406">
    <property type="component" value="Unassembled WGS sequence"/>
</dbReference>
<feature type="chain" id="PRO_5012825830" evidence="4">
    <location>
        <begin position="20"/>
        <end position="357"/>
    </location>
</feature>
<evidence type="ECO:0000256" key="4">
    <source>
        <dbReference type="SAM" id="SignalP"/>
    </source>
</evidence>